<name>A0A7J7WVT1_MYOMY</name>
<evidence type="ECO:0000256" key="1">
    <source>
        <dbReference type="SAM" id="MobiDB-lite"/>
    </source>
</evidence>
<gene>
    <name evidence="2" type="ORF">mMyoMyo1_011873</name>
</gene>
<comment type="caution">
    <text evidence="2">The sequence shown here is derived from an EMBL/GenBank/DDBJ whole genome shotgun (WGS) entry which is preliminary data.</text>
</comment>
<protein>
    <submittedName>
        <fullName evidence="2">Uncharacterized protein</fullName>
    </submittedName>
</protein>
<dbReference type="EMBL" id="JABWUV010000007">
    <property type="protein sequence ID" value="KAF6341442.1"/>
    <property type="molecule type" value="Genomic_DNA"/>
</dbReference>
<reference evidence="2 3" key="1">
    <citation type="journal article" date="2020" name="Nature">
        <title>Six reference-quality genomes reveal evolution of bat adaptations.</title>
        <authorList>
            <person name="Jebb D."/>
            <person name="Huang Z."/>
            <person name="Pippel M."/>
            <person name="Hughes G.M."/>
            <person name="Lavrichenko K."/>
            <person name="Devanna P."/>
            <person name="Winkler S."/>
            <person name="Jermiin L.S."/>
            <person name="Skirmuntt E.C."/>
            <person name="Katzourakis A."/>
            <person name="Burkitt-Gray L."/>
            <person name="Ray D.A."/>
            <person name="Sullivan K.A.M."/>
            <person name="Roscito J.G."/>
            <person name="Kirilenko B.M."/>
            <person name="Davalos L.M."/>
            <person name="Corthals A.P."/>
            <person name="Power M.L."/>
            <person name="Jones G."/>
            <person name="Ransome R.D."/>
            <person name="Dechmann D.K.N."/>
            <person name="Locatelli A.G."/>
            <person name="Puechmaille S.J."/>
            <person name="Fedrigo O."/>
            <person name="Jarvis E.D."/>
            <person name="Hiller M."/>
            <person name="Vernes S.C."/>
            <person name="Myers E.W."/>
            <person name="Teeling E.C."/>
        </authorList>
    </citation>
    <scope>NUCLEOTIDE SEQUENCE [LARGE SCALE GENOMIC DNA]</scope>
    <source>
        <strain evidence="2">MMyoMyo1</strain>
        <tissue evidence="2">Flight muscle</tissue>
    </source>
</reference>
<dbReference type="AlphaFoldDB" id="A0A7J7WVT1"/>
<proteinExistence type="predicted"/>
<accession>A0A7J7WVT1</accession>
<feature type="region of interest" description="Disordered" evidence="1">
    <location>
        <begin position="1"/>
        <end position="65"/>
    </location>
</feature>
<dbReference type="Proteomes" id="UP000527355">
    <property type="component" value="Unassembled WGS sequence"/>
</dbReference>
<evidence type="ECO:0000313" key="2">
    <source>
        <dbReference type="EMBL" id="KAF6341442.1"/>
    </source>
</evidence>
<feature type="compositionally biased region" description="Basic and acidic residues" evidence="1">
    <location>
        <begin position="21"/>
        <end position="30"/>
    </location>
</feature>
<organism evidence="2 3">
    <name type="scientific">Myotis myotis</name>
    <name type="common">Greater mouse-eared bat</name>
    <name type="synonym">Vespertilio myotis</name>
    <dbReference type="NCBI Taxonomy" id="51298"/>
    <lineage>
        <taxon>Eukaryota</taxon>
        <taxon>Metazoa</taxon>
        <taxon>Chordata</taxon>
        <taxon>Craniata</taxon>
        <taxon>Vertebrata</taxon>
        <taxon>Euteleostomi</taxon>
        <taxon>Mammalia</taxon>
        <taxon>Eutheria</taxon>
        <taxon>Laurasiatheria</taxon>
        <taxon>Chiroptera</taxon>
        <taxon>Yangochiroptera</taxon>
        <taxon>Vespertilionidae</taxon>
        <taxon>Myotis</taxon>
    </lineage>
</organism>
<evidence type="ECO:0000313" key="3">
    <source>
        <dbReference type="Proteomes" id="UP000527355"/>
    </source>
</evidence>
<sequence>MCPHSRSGPTAHRSPIARDLLGVHRPKDGRPVGTWLSVLPSPRMPPPPTWDSHGGLRPHPVLPSASLQKGPRVCCMPCVGDDTDNSSSADRSSIGVSNPLCCTRCPVRAKIRKIQRRNVTAVSGSHADFRISDPI</sequence>
<keyword evidence="3" id="KW-1185">Reference proteome</keyword>